<dbReference type="EMBL" id="WHWC01000006">
    <property type="protein sequence ID" value="KAG8380711.1"/>
    <property type="molecule type" value="Genomic_DNA"/>
</dbReference>
<organism evidence="2 3">
    <name type="scientific">Buddleja alternifolia</name>
    <dbReference type="NCBI Taxonomy" id="168488"/>
    <lineage>
        <taxon>Eukaryota</taxon>
        <taxon>Viridiplantae</taxon>
        <taxon>Streptophyta</taxon>
        <taxon>Embryophyta</taxon>
        <taxon>Tracheophyta</taxon>
        <taxon>Spermatophyta</taxon>
        <taxon>Magnoliopsida</taxon>
        <taxon>eudicotyledons</taxon>
        <taxon>Gunneridae</taxon>
        <taxon>Pentapetalae</taxon>
        <taxon>asterids</taxon>
        <taxon>lamiids</taxon>
        <taxon>Lamiales</taxon>
        <taxon>Scrophulariaceae</taxon>
        <taxon>Buddlejeae</taxon>
        <taxon>Buddleja</taxon>
    </lineage>
</organism>
<feature type="transmembrane region" description="Helical" evidence="1">
    <location>
        <begin position="245"/>
        <end position="266"/>
    </location>
</feature>
<gene>
    <name evidence="2" type="ORF">BUALT_Bualt06G0044300</name>
</gene>
<evidence type="ECO:0000256" key="1">
    <source>
        <dbReference type="SAM" id="Phobius"/>
    </source>
</evidence>
<comment type="caution">
    <text evidence="2">The sequence shown here is derived from an EMBL/GenBank/DDBJ whole genome shotgun (WGS) entry which is preliminary data.</text>
</comment>
<keyword evidence="3" id="KW-1185">Reference proteome</keyword>
<evidence type="ECO:0000313" key="3">
    <source>
        <dbReference type="Proteomes" id="UP000826271"/>
    </source>
</evidence>
<name>A0AAV6XCC3_9LAMI</name>
<dbReference type="AlphaFoldDB" id="A0AAV6XCC3"/>
<dbReference type="Proteomes" id="UP000826271">
    <property type="component" value="Unassembled WGS sequence"/>
</dbReference>
<evidence type="ECO:0000313" key="2">
    <source>
        <dbReference type="EMBL" id="KAG8380711.1"/>
    </source>
</evidence>
<keyword evidence="1" id="KW-1133">Transmembrane helix</keyword>
<keyword evidence="1" id="KW-0812">Transmembrane</keyword>
<dbReference type="GO" id="GO:0031969">
    <property type="term" value="C:chloroplast membrane"/>
    <property type="evidence" value="ECO:0007669"/>
    <property type="project" value="TreeGrafter"/>
</dbReference>
<proteinExistence type="predicted"/>
<dbReference type="InterPro" id="IPR021788">
    <property type="entry name" value="CPP1-like"/>
</dbReference>
<accession>A0AAV6XCC3</accession>
<sequence length="360" mass="40427">MALSIIQCPKTSKFPPNFCFLKSNSLPLQPTFLRFSRIHPIKSTRVVCAAFSAAGTSGGNGDVNPYEVLGVNPVEGFDMVKAAYTKKRKDAERRGDEAAATQLEKAYDKIMMSQLTKRKKGETYGSFRNCYYYSYLPIACFPLQLSTAQVSKDIKYADKQPIVPWGPRFAKSEIKDVRINMAISAVFTAWIFIKRSAEYKPLQFLAFVFVYRMFEKLKGSESPASLTFTEEGEDEGRMLRMGKRLLRSLALVFGCVAFASVGYTGVLNVIEFAAGYIPIFLYNNQLAVPAPYQGQYFAHRRSRHSPRAMGKDVDQLRVLQHRLWMKFPPSIIPSEGGSAAHKVGRIANSMLDHSSTARWA</sequence>
<dbReference type="PANTHER" id="PTHR33372">
    <property type="match status" value="1"/>
</dbReference>
<reference evidence="2" key="1">
    <citation type="submission" date="2019-10" db="EMBL/GenBank/DDBJ databases">
        <authorList>
            <person name="Zhang R."/>
            <person name="Pan Y."/>
            <person name="Wang J."/>
            <person name="Ma R."/>
            <person name="Yu S."/>
        </authorList>
    </citation>
    <scope>NUCLEOTIDE SEQUENCE</scope>
    <source>
        <strain evidence="2">LA-IB0</strain>
        <tissue evidence="2">Leaf</tissue>
    </source>
</reference>
<protein>
    <submittedName>
        <fullName evidence="2">Uncharacterized protein</fullName>
    </submittedName>
</protein>
<keyword evidence="1" id="KW-0472">Membrane</keyword>
<dbReference type="PANTHER" id="PTHR33372:SF5">
    <property type="entry name" value="PROTEIN CHLOROPLAST J-LIKE DOMAIN 1, CHLOROPLASTIC"/>
    <property type="match status" value="1"/>
</dbReference>